<proteinExistence type="predicted"/>
<reference evidence="1 2" key="1">
    <citation type="submission" date="2014-02" db="EMBL/GenBank/DDBJ databases">
        <title>The genome sequence of Colletotrichum nymphaeae SA-01.</title>
        <authorList>
            <person name="Baroncelli R."/>
            <person name="Thon M.R."/>
        </authorList>
    </citation>
    <scope>NUCLEOTIDE SEQUENCE [LARGE SCALE GENOMIC DNA]</scope>
    <source>
        <strain evidence="1 2">SA-01</strain>
    </source>
</reference>
<sequence length="580" mass="64135">MMSHQDRPSFQHVRIHRQCGACGFLFGIGDHLVALRASSTRIIALDAATFAATGTPQTRDPYLFCRHPHCKICSAAAETATVHRDCFNLYSSRTALPDKLYRLLKCSLARYPWPQSTPLLLSPVVNTTHGIAHSHLRKLAKLPPELTTMIWGYLGQHALLRLCCVLETIDFAHRKGLDTPLLGPLRQVQFWQRGKLPIIATSGLSKPLQMTIDSRGIRCIERSGCSTAQLRSTFDLYTTVDAENDFTISFQFGVGRLATPPRPATLQLTDTPNLSPKAGFQFPSPKHGDRLATVDLDHCSGITFFLLKRDLLAIHAHTPTAPTADTTFAQIESTIQPSLSWFYVPNPPRDKISALGVRIGTKEGEPQLNQRTYLVRTPHRGGFYIGPPPTGPGQQHAVLTTSRSTLLSVVARNKSVVIRGVLREGGPCSVVVPPAPENPPFPDACHALAKLSCVKSIWIFRDEESRYCRGLIVEYHDGTEKVLGQCRVGVDLAERCGAVEQLSFKVVRRQERPGKRMTMVMVMVRSSRSQGNDACDDGQWTVCSHEDTLEVWATATQMVMTITKLTDSNSPDTRVNVLSD</sequence>
<name>A0A135U6M5_9PEZI</name>
<accession>A0A135U6M5</accession>
<evidence type="ECO:0000313" key="1">
    <source>
        <dbReference type="EMBL" id="KXH56024.1"/>
    </source>
</evidence>
<organism evidence="1 2">
    <name type="scientific">Colletotrichum nymphaeae SA-01</name>
    <dbReference type="NCBI Taxonomy" id="1460502"/>
    <lineage>
        <taxon>Eukaryota</taxon>
        <taxon>Fungi</taxon>
        <taxon>Dikarya</taxon>
        <taxon>Ascomycota</taxon>
        <taxon>Pezizomycotina</taxon>
        <taxon>Sordariomycetes</taxon>
        <taxon>Hypocreomycetidae</taxon>
        <taxon>Glomerellales</taxon>
        <taxon>Glomerellaceae</taxon>
        <taxon>Colletotrichum</taxon>
        <taxon>Colletotrichum acutatum species complex</taxon>
    </lineage>
</organism>
<comment type="caution">
    <text evidence="1">The sequence shown here is derived from an EMBL/GenBank/DDBJ whole genome shotgun (WGS) entry which is preliminary data.</text>
</comment>
<gene>
    <name evidence="1" type="ORF">CNYM01_14170</name>
</gene>
<dbReference type="EMBL" id="JEMN01000812">
    <property type="protein sequence ID" value="KXH56024.1"/>
    <property type="molecule type" value="Genomic_DNA"/>
</dbReference>
<dbReference type="Proteomes" id="UP000070054">
    <property type="component" value="Unassembled WGS sequence"/>
</dbReference>
<dbReference type="AlphaFoldDB" id="A0A135U6M5"/>
<protein>
    <submittedName>
        <fullName evidence="1">Uncharacterized protein</fullName>
    </submittedName>
</protein>
<dbReference type="OrthoDB" id="4843970at2759"/>
<keyword evidence="2" id="KW-1185">Reference proteome</keyword>
<evidence type="ECO:0000313" key="2">
    <source>
        <dbReference type="Proteomes" id="UP000070054"/>
    </source>
</evidence>